<evidence type="ECO:0000313" key="11">
    <source>
        <dbReference type="Proteomes" id="UP000292886"/>
    </source>
</evidence>
<proteinExistence type="inferred from homology"/>
<keyword evidence="5 8" id="KW-0812">Transmembrane</keyword>
<comment type="subcellular location">
    <subcellularLocation>
        <location evidence="1">Cell membrane</location>
        <topology evidence="1">Multi-pass membrane protein</topology>
    </subcellularLocation>
</comment>
<keyword evidence="4" id="KW-1003">Cell membrane</keyword>
<evidence type="ECO:0000256" key="5">
    <source>
        <dbReference type="ARBA" id="ARBA00022692"/>
    </source>
</evidence>
<keyword evidence="3" id="KW-0813">Transport</keyword>
<feature type="transmembrane region" description="Helical" evidence="8">
    <location>
        <begin position="356"/>
        <end position="378"/>
    </location>
</feature>
<dbReference type="InterPro" id="IPR013525">
    <property type="entry name" value="ABC2_TM"/>
</dbReference>
<dbReference type="PROSITE" id="PS51012">
    <property type="entry name" value="ABC_TM2"/>
    <property type="match status" value="1"/>
</dbReference>
<gene>
    <name evidence="10" type="ORF">EQG49_01215</name>
</gene>
<accession>A0A4P6YRA2</accession>
<dbReference type="GO" id="GO:0005886">
    <property type="term" value="C:plasma membrane"/>
    <property type="evidence" value="ECO:0007669"/>
    <property type="project" value="UniProtKB-SubCell"/>
</dbReference>
<evidence type="ECO:0000256" key="3">
    <source>
        <dbReference type="ARBA" id="ARBA00022448"/>
    </source>
</evidence>
<dbReference type="AlphaFoldDB" id="A0A4P6YRA2"/>
<dbReference type="OrthoDB" id="9776218at2"/>
<comment type="similarity">
    <text evidence="2">Belongs to the ABC-2 integral membrane protein family.</text>
</comment>
<evidence type="ECO:0000256" key="8">
    <source>
        <dbReference type="SAM" id="Phobius"/>
    </source>
</evidence>
<name>A0A4P6YRA2_9LACO</name>
<dbReference type="InterPro" id="IPR047817">
    <property type="entry name" value="ABC2_TM_bact-type"/>
</dbReference>
<feature type="transmembrane region" description="Helical" evidence="8">
    <location>
        <begin position="265"/>
        <end position="289"/>
    </location>
</feature>
<protein>
    <submittedName>
        <fullName evidence="10">ABC transporter permease</fullName>
    </submittedName>
</protein>
<dbReference type="Proteomes" id="UP000292886">
    <property type="component" value="Chromosome"/>
</dbReference>
<reference evidence="11" key="1">
    <citation type="submission" date="2019-03" db="EMBL/GenBank/DDBJ databases">
        <title>Weissella sp. 26KH-42 Genome sequencing.</title>
        <authorList>
            <person name="Heo J."/>
            <person name="Kim S.-J."/>
            <person name="Kim J.-S."/>
            <person name="Hong S.-B."/>
            <person name="Kwon S.-W."/>
        </authorList>
    </citation>
    <scope>NUCLEOTIDE SEQUENCE [LARGE SCALE GENOMIC DNA]</scope>
    <source>
        <strain evidence="11">26KH-42</strain>
    </source>
</reference>
<keyword evidence="7 8" id="KW-0472">Membrane</keyword>
<keyword evidence="11" id="KW-1185">Reference proteome</keyword>
<dbReference type="PANTHER" id="PTHR30294">
    <property type="entry name" value="MEMBRANE COMPONENT OF ABC TRANSPORTER YHHJ-RELATED"/>
    <property type="match status" value="1"/>
</dbReference>
<dbReference type="KEGG" id="wei:EQG49_01215"/>
<evidence type="ECO:0000313" key="10">
    <source>
        <dbReference type="EMBL" id="QBO35169.1"/>
    </source>
</evidence>
<organism evidence="10 11">
    <name type="scientific">Periweissella cryptocerci</name>
    <dbReference type="NCBI Taxonomy" id="2506420"/>
    <lineage>
        <taxon>Bacteria</taxon>
        <taxon>Bacillati</taxon>
        <taxon>Bacillota</taxon>
        <taxon>Bacilli</taxon>
        <taxon>Lactobacillales</taxon>
        <taxon>Lactobacillaceae</taxon>
        <taxon>Periweissella</taxon>
    </lineage>
</organism>
<evidence type="ECO:0000259" key="9">
    <source>
        <dbReference type="PROSITE" id="PS51012"/>
    </source>
</evidence>
<dbReference type="RefSeq" id="WP_133362249.1">
    <property type="nucleotide sequence ID" value="NZ_CP037940.1"/>
</dbReference>
<dbReference type="PANTHER" id="PTHR30294:SF38">
    <property type="entry name" value="TRANSPORT PERMEASE PROTEIN"/>
    <property type="match status" value="1"/>
</dbReference>
<dbReference type="Pfam" id="PF12698">
    <property type="entry name" value="ABC2_membrane_3"/>
    <property type="match status" value="1"/>
</dbReference>
<feature type="transmembrane region" description="Helical" evidence="8">
    <location>
        <begin position="235"/>
        <end position="259"/>
    </location>
</feature>
<dbReference type="InterPro" id="IPR051449">
    <property type="entry name" value="ABC-2_transporter_component"/>
</dbReference>
<sequence>MRQQAITKRILLQLRRDKRTIALIFFAPLMLLTLMYFLFQQSSDTTATVGYNQSVSAPVVKQLKKAKHVKYVEYHDQQTPKKHIQNADLTGFIKQDGHKLIVTYQNADQSKTAVLKQTIQGVMGKLQAQQLTSALAKQVRANEKIMTTMAQSSQIPAQKKPTETGESAKVKYSSQAKYIYSNGSATFFTTMLPVLMGFIVFFFVFLITGMSLLGERSSGTLERVLATPIKRWEVIAGYIQGYGLFAVVQTLLILSYTIIVLKIEILGALWLVGLTDILIALVALSLGLFVSTFAASEFQMVQFIPLLVLPQIFFAGIVPVENMAGWLQAIAHVMPLYYGANALSAVIAKGATFSDVWVNLSVLFGFFILLTGLNILGLKRYRKV</sequence>
<evidence type="ECO:0000256" key="7">
    <source>
        <dbReference type="ARBA" id="ARBA00023136"/>
    </source>
</evidence>
<feature type="transmembrane region" description="Helical" evidence="8">
    <location>
        <begin position="21"/>
        <end position="39"/>
    </location>
</feature>
<dbReference type="GO" id="GO:0140359">
    <property type="term" value="F:ABC-type transporter activity"/>
    <property type="evidence" value="ECO:0007669"/>
    <property type="project" value="InterPro"/>
</dbReference>
<feature type="domain" description="ABC transmembrane type-2" evidence="9">
    <location>
        <begin position="152"/>
        <end position="381"/>
    </location>
</feature>
<feature type="transmembrane region" description="Helical" evidence="8">
    <location>
        <begin position="191"/>
        <end position="214"/>
    </location>
</feature>
<keyword evidence="6 8" id="KW-1133">Transmembrane helix</keyword>
<evidence type="ECO:0000256" key="4">
    <source>
        <dbReference type="ARBA" id="ARBA00022475"/>
    </source>
</evidence>
<evidence type="ECO:0000256" key="6">
    <source>
        <dbReference type="ARBA" id="ARBA00022989"/>
    </source>
</evidence>
<feature type="transmembrane region" description="Helical" evidence="8">
    <location>
        <begin position="301"/>
        <end position="320"/>
    </location>
</feature>
<dbReference type="EMBL" id="CP037940">
    <property type="protein sequence ID" value="QBO35169.1"/>
    <property type="molecule type" value="Genomic_DNA"/>
</dbReference>
<evidence type="ECO:0000256" key="2">
    <source>
        <dbReference type="ARBA" id="ARBA00007783"/>
    </source>
</evidence>
<evidence type="ECO:0000256" key="1">
    <source>
        <dbReference type="ARBA" id="ARBA00004651"/>
    </source>
</evidence>